<dbReference type="SUPFAM" id="SSF55874">
    <property type="entry name" value="ATPase domain of HSP90 chaperone/DNA topoisomerase II/histidine kinase"/>
    <property type="match status" value="1"/>
</dbReference>
<dbReference type="InterPro" id="IPR036061">
    <property type="entry name" value="CheW-like_dom_sf"/>
</dbReference>
<dbReference type="InterPro" id="IPR002545">
    <property type="entry name" value="CheW-lke_dom"/>
</dbReference>
<dbReference type="PANTHER" id="PTHR43395">
    <property type="entry name" value="SENSOR HISTIDINE KINASE CHEA"/>
    <property type="match status" value="1"/>
</dbReference>
<dbReference type="InterPro" id="IPR003594">
    <property type="entry name" value="HATPase_dom"/>
</dbReference>
<dbReference type="SUPFAM" id="SSF50341">
    <property type="entry name" value="CheW-like"/>
    <property type="match status" value="1"/>
</dbReference>
<dbReference type="InterPro" id="IPR037006">
    <property type="entry name" value="CheA-like_homodim_sf"/>
</dbReference>
<feature type="modified residue" description="Phosphohistidine" evidence="6">
    <location>
        <position position="966"/>
    </location>
</feature>
<gene>
    <name evidence="13" type="ORF">Q3M24_19080</name>
</gene>
<dbReference type="CDD" id="cd00088">
    <property type="entry name" value="HPT"/>
    <property type="match status" value="5"/>
</dbReference>
<dbReference type="InterPro" id="IPR008207">
    <property type="entry name" value="Sig_transdc_His_kin_Hpt_dom"/>
</dbReference>
<feature type="domain" description="Response regulatory" evidence="10">
    <location>
        <begin position="1575"/>
        <end position="1691"/>
    </location>
</feature>
<dbReference type="InterPro" id="IPR011006">
    <property type="entry name" value="CheY-like_superfamily"/>
</dbReference>
<dbReference type="InterPro" id="IPR051315">
    <property type="entry name" value="Bact_Chemotaxis_CheA"/>
</dbReference>
<feature type="domain" description="HPt" evidence="12">
    <location>
        <begin position="488"/>
        <end position="600"/>
    </location>
</feature>
<dbReference type="PROSITE" id="PS50110">
    <property type="entry name" value="RESPONSE_REGULATORY"/>
    <property type="match status" value="1"/>
</dbReference>
<feature type="region of interest" description="Disordered" evidence="8">
    <location>
        <begin position="227"/>
        <end position="259"/>
    </location>
</feature>
<dbReference type="GO" id="GO:0005737">
    <property type="term" value="C:cytoplasm"/>
    <property type="evidence" value="ECO:0007669"/>
    <property type="project" value="InterPro"/>
</dbReference>
<evidence type="ECO:0000256" key="8">
    <source>
        <dbReference type="SAM" id="MobiDB-lite"/>
    </source>
</evidence>
<feature type="modified residue" description="Phosphohistidine" evidence="6">
    <location>
        <position position="543"/>
    </location>
</feature>
<dbReference type="Gene3D" id="3.30.565.10">
    <property type="entry name" value="Histidine kinase-like ATPase, C-terminal domain"/>
    <property type="match status" value="1"/>
</dbReference>
<dbReference type="PROSITE" id="PS50109">
    <property type="entry name" value="HIS_KIN"/>
    <property type="match status" value="1"/>
</dbReference>
<evidence type="ECO:0000313" key="13">
    <source>
        <dbReference type="EMBL" id="XCN72375.1"/>
    </source>
</evidence>
<dbReference type="GO" id="GO:0006935">
    <property type="term" value="P:chemotaxis"/>
    <property type="evidence" value="ECO:0007669"/>
    <property type="project" value="InterPro"/>
</dbReference>
<dbReference type="PANTHER" id="PTHR43395:SF8">
    <property type="entry name" value="HISTIDINE KINASE"/>
    <property type="match status" value="1"/>
</dbReference>
<dbReference type="PROSITE" id="PS50851">
    <property type="entry name" value="CHEW"/>
    <property type="match status" value="1"/>
</dbReference>
<feature type="modified residue" description="4-aspartylphosphate" evidence="7">
    <location>
        <position position="1624"/>
    </location>
</feature>
<dbReference type="EC" id="2.7.13.3" evidence="2"/>
<dbReference type="Gene3D" id="1.10.287.560">
    <property type="entry name" value="Histidine kinase CheA-like, homodimeric domain"/>
    <property type="match status" value="1"/>
</dbReference>
<feature type="domain" description="CheW-like" evidence="11">
    <location>
        <begin position="1417"/>
        <end position="1553"/>
    </location>
</feature>
<dbReference type="SMART" id="SM00448">
    <property type="entry name" value="REC"/>
    <property type="match status" value="1"/>
</dbReference>
<keyword evidence="5" id="KW-0418">Kinase</keyword>
<feature type="compositionally biased region" description="Basic and acidic residues" evidence="8">
    <location>
        <begin position="896"/>
        <end position="905"/>
    </location>
</feature>
<dbReference type="SMART" id="SM01231">
    <property type="entry name" value="H-kinase_dim"/>
    <property type="match status" value="1"/>
</dbReference>
<keyword evidence="3 7" id="KW-0597">Phosphoprotein</keyword>
<feature type="domain" description="HPt" evidence="12">
    <location>
        <begin position="258"/>
        <end position="377"/>
    </location>
</feature>
<dbReference type="Pfam" id="PF01584">
    <property type="entry name" value="CheW"/>
    <property type="match status" value="1"/>
</dbReference>
<name>A0AAU8LTA1_9BACT</name>
<dbReference type="InterPro" id="IPR004105">
    <property type="entry name" value="CheA-like_dim"/>
</dbReference>
<comment type="catalytic activity">
    <reaction evidence="1">
        <text>ATP + protein L-histidine = ADP + protein N-phospho-L-histidine.</text>
        <dbReference type="EC" id="2.7.13.3"/>
    </reaction>
</comment>
<feature type="region of interest" description="Disordered" evidence="8">
    <location>
        <begin position="880"/>
        <end position="905"/>
    </location>
</feature>
<sequence>MSSSVGNDIVTGFIEEVEGYLPDMNRCLQVLQQDKADRSSLAELHRITHTIKGAAAMVGLDDLSAMGEVMEKVMENVLGSSLVLDEETMQLVGAATRQIDQYCVMQRDGSAHDEQLFQNTIAELEKKLSQSTTPADLEADEGYSPESIFFEQDSEELVPEEGGPFDLDEDAEDDLFLGADTAVSEEDSSESFLDSLSLAEDEEEDLDNELLLVNSDEDEDDLFASALTEPEQSKQNQQEQSTEDLFHSEESVSPEEEMEDIDAELLECFREETEDHLENVDQCLNNLTAQISKLVKLTPSTREELHSLRRSVHTLKGAAAVIGIPQVAAWGHDFEDFLDWLHDEAQQLDPLSLVALRDGADLLASLVDDPMQATDAAQQQIMVKFADITEAFTSSLSAVSDEAEEAQPVFDALDDRAEDFVLSEDDADGFLDEIAASAGQPEDSGGDGIEDELFLQDQDVAEDDLFGTAVTDLAESSEEIFPSAEADIDPIDPELLECFQEETEEHLESIETCLKTLGEEVTDAVQLTPSTQETLHIFRRAVHTLKGAAAVIGIEPVADWGRDFEDFLDWLHDEAKRLDPSIIDHLRESAKLLASLAHDPAFPAQQEKQRLIAIFSDITEAFSTGAENPDGVKEKVSFSQEQGSEEDADLFAETELEEDEAEDFFDVISDDTASVDEDDALFQETDEEEDLFGSVLAGLAESPESFSSDTEEPAAEPIDPELLECFREETDEHLENIDNCLTQLSQEITAPMELTSTSRETLHSLRRSVHTLKGAAAVIGIEQIAAWGHDFEDFLDWLHDEAQKLVPPIITLLQDGADVLADLADDPSCPVAKRKSELAAEFNHIMASDRQEEDRELFDELGISGPQESSAQEGALLDKGESSLDDPFAVQDSTADELKSGSHEDVAQGAEADIDPELLQCFHEEAEEHLDSIDRQLNHLGMTVSGEAELTDLKRDSLHSIRRSVHTLKGAASVIGIEPVAAWGHDFEDFLDWLHDEAQVIRPVVIKAMQKGADILTRLVEAPGVSVSKDQKSLLEQFAQITTGNLTETSPNESKEDVAAAEASSPQVTSKQVIEPKKQAASAPQSQRKRTATLRVDVDRIDQLVGLSGDMVINLSSFEDSMDAMSGTMKELDMILQRLKNINSSLEAGYELASIPHIGGVIDAQASGITEDFDPLEMDRYSELNILIRSLTEAVSDLDSIMAQNAMDNVTWQKTVERQGMVLKDLQNRMMGIRMTPLSTLSSRMHRTVREAERTTGHPAQLIIEGESIMMDTRVWDVMADPLMHILRNSVAHGGRLPQEAGWTPLSITIKAIRKGGQCVLRVKDTGKGLDYEAIRVKGMKLYPNDRINLMNDHELADLIFRHGFSSTGSVTNIAGRGVGMDVVRDAIDQLNGSIELISERGQGTEFVMRLPVAVAQLPAILARFGHQVYAVPMHDVESVVRATPDEKMGREYTFDGEPLPLLHPAKVPGFETDGAYLGENITEADQALLIVHTGRKRAAVLCEQLIGQRDIVFKDLGAHLHNVPCISGVTIMGDGSLIPILQIEEVLHKWASVIKGGEDRPVARPVPEREGPLRVLVVDDSISVRKVVSNFITQQGWIPVAARNGIEAMEKIREERPSVVLLDVEMPRMNGFEVLQALQAQAELRDIPVAMLTSRSADKYQEKARELGARGFMTKPFKSEEVIGFIQKVTADEQV</sequence>
<dbReference type="KEGG" id="eaj:Q3M24_19080"/>
<dbReference type="InterPro" id="IPR004358">
    <property type="entry name" value="Sig_transdc_His_kin-like_C"/>
</dbReference>
<evidence type="ECO:0000259" key="11">
    <source>
        <dbReference type="PROSITE" id="PS50851"/>
    </source>
</evidence>
<dbReference type="PROSITE" id="PS50894">
    <property type="entry name" value="HPT"/>
    <property type="match status" value="5"/>
</dbReference>
<feature type="domain" description="HPt" evidence="12">
    <location>
        <begin position="2"/>
        <end position="102"/>
    </location>
</feature>
<reference evidence="13" key="2">
    <citation type="submission" date="2024-06" db="EMBL/GenBank/DDBJ databases">
        <authorList>
            <person name="Plum-Jensen L.E."/>
            <person name="Schramm A."/>
            <person name="Marshall I.P.G."/>
        </authorList>
    </citation>
    <scope>NUCLEOTIDE SEQUENCE</scope>
    <source>
        <strain evidence="13">Rat1</strain>
    </source>
</reference>
<dbReference type="Pfam" id="PF01627">
    <property type="entry name" value="Hpt"/>
    <property type="match status" value="5"/>
</dbReference>
<dbReference type="SUPFAM" id="SSF47226">
    <property type="entry name" value="Histidine-containing phosphotransfer domain, HPT domain"/>
    <property type="match status" value="5"/>
</dbReference>
<dbReference type="GO" id="GO:0000155">
    <property type="term" value="F:phosphorelay sensor kinase activity"/>
    <property type="evidence" value="ECO:0007669"/>
    <property type="project" value="InterPro"/>
</dbReference>
<dbReference type="Gene3D" id="2.30.30.40">
    <property type="entry name" value="SH3 Domains"/>
    <property type="match status" value="1"/>
</dbReference>
<feature type="domain" description="HPt" evidence="12">
    <location>
        <begin position="911"/>
        <end position="1023"/>
    </location>
</feature>
<evidence type="ECO:0000256" key="4">
    <source>
        <dbReference type="ARBA" id="ARBA00022679"/>
    </source>
</evidence>
<dbReference type="InterPro" id="IPR001789">
    <property type="entry name" value="Sig_transdc_resp-reg_receiver"/>
</dbReference>
<evidence type="ECO:0000256" key="2">
    <source>
        <dbReference type="ARBA" id="ARBA00012438"/>
    </source>
</evidence>
<feature type="region of interest" description="Disordered" evidence="8">
    <location>
        <begin position="1045"/>
        <end position="1091"/>
    </location>
</feature>
<organism evidence="13">
    <name type="scientific">Candidatus Electrothrix aestuarii</name>
    <dbReference type="NCBI Taxonomy" id="3062594"/>
    <lineage>
        <taxon>Bacteria</taxon>
        <taxon>Pseudomonadati</taxon>
        <taxon>Thermodesulfobacteriota</taxon>
        <taxon>Desulfobulbia</taxon>
        <taxon>Desulfobulbales</taxon>
        <taxon>Desulfobulbaceae</taxon>
        <taxon>Candidatus Electrothrix</taxon>
    </lineage>
</organism>
<protein>
    <recommendedName>
        <fullName evidence="2">histidine kinase</fullName>
        <ecNumber evidence="2">2.7.13.3</ecNumber>
    </recommendedName>
</protein>
<dbReference type="Gene3D" id="3.40.50.2300">
    <property type="match status" value="1"/>
</dbReference>
<accession>A0AAU8LTA1</accession>
<proteinExistence type="predicted"/>
<dbReference type="SMART" id="SM00073">
    <property type="entry name" value="HPT"/>
    <property type="match status" value="5"/>
</dbReference>
<dbReference type="SMART" id="SM00260">
    <property type="entry name" value="CheW"/>
    <property type="match status" value="1"/>
</dbReference>
<feature type="domain" description="HPt" evidence="12">
    <location>
        <begin position="715"/>
        <end position="827"/>
    </location>
</feature>
<dbReference type="Pfam" id="PF02518">
    <property type="entry name" value="HATPase_c"/>
    <property type="match status" value="1"/>
</dbReference>
<dbReference type="SUPFAM" id="SSF52172">
    <property type="entry name" value="CheY-like"/>
    <property type="match status" value="1"/>
</dbReference>
<evidence type="ECO:0000256" key="5">
    <source>
        <dbReference type="ARBA" id="ARBA00022777"/>
    </source>
</evidence>
<dbReference type="FunFam" id="3.30.565.10:FF:000016">
    <property type="entry name" value="Chemotaxis protein CheA, putative"/>
    <property type="match status" value="1"/>
</dbReference>
<dbReference type="InterPro" id="IPR036641">
    <property type="entry name" value="HPT_dom_sf"/>
</dbReference>
<evidence type="ECO:0000259" key="9">
    <source>
        <dbReference type="PROSITE" id="PS50109"/>
    </source>
</evidence>
<feature type="modified residue" description="Phosphohistidine" evidence="6">
    <location>
        <position position="49"/>
    </location>
</feature>
<dbReference type="InterPro" id="IPR005467">
    <property type="entry name" value="His_kinase_dom"/>
</dbReference>
<evidence type="ECO:0000256" key="6">
    <source>
        <dbReference type="PROSITE-ProRule" id="PRU00110"/>
    </source>
</evidence>
<reference evidence="13" key="1">
    <citation type="journal article" date="2024" name="Syst. Appl. Microbiol.">
        <title>First single-strain enrichments of Electrothrix cable bacteria, description of E. aestuarii sp. nov. and E. rattekaaiensis sp. nov., and proposal of a cable bacteria taxonomy following the rules of the SeqCode.</title>
        <authorList>
            <person name="Plum-Jensen L.E."/>
            <person name="Schramm A."/>
            <person name="Marshall I.P.G."/>
        </authorList>
    </citation>
    <scope>NUCLEOTIDE SEQUENCE</scope>
    <source>
        <strain evidence="13">Rat1</strain>
    </source>
</reference>
<dbReference type="Pfam" id="PF02895">
    <property type="entry name" value="H-kinase_dim"/>
    <property type="match status" value="1"/>
</dbReference>
<dbReference type="EMBL" id="CP159373">
    <property type="protein sequence ID" value="XCN72375.1"/>
    <property type="molecule type" value="Genomic_DNA"/>
</dbReference>
<dbReference type="Pfam" id="PF00072">
    <property type="entry name" value="Response_reg"/>
    <property type="match status" value="1"/>
</dbReference>
<feature type="domain" description="Histidine kinase" evidence="9">
    <location>
        <begin position="1283"/>
        <end position="1415"/>
    </location>
</feature>
<dbReference type="Gene3D" id="1.20.120.160">
    <property type="entry name" value="HPT domain"/>
    <property type="match status" value="5"/>
</dbReference>
<evidence type="ECO:0000256" key="3">
    <source>
        <dbReference type="ARBA" id="ARBA00022553"/>
    </source>
</evidence>
<feature type="modified residue" description="Phosphohistidine" evidence="6">
    <location>
        <position position="313"/>
    </location>
</feature>
<dbReference type="PRINTS" id="PR00344">
    <property type="entry name" value="BCTRLSENSOR"/>
</dbReference>
<evidence type="ECO:0000259" key="10">
    <source>
        <dbReference type="PROSITE" id="PS50110"/>
    </source>
</evidence>
<dbReference type="SMART" id="SM00387">
    <property type="entry name" value="HATPase_c"/>
    <property type="match status" value="1"/>
</dbReference>
<dbReference type="InterPro" id="IPR036890">
    <property type="entry name" value="HATPase_C_sf"/>
</dbReference>
<evidence type="ECO:0000256" key="1">
    <source>
        <dbReference type="ARBA" id="ARBA00000085"/>
    </source>
</evidence>
<keyword evidence="4" id="KW-0808">Transferase</keyword>
<evidence type="ECO:0000259" key="12">
    <source>
        <dbReference type="PROSITE" id="PS50894"/>
    </source>
</evidence>
<feature type="modified residue" description="Phosphohistidine" evidence="6">
    <location>
        <position position="770"/>
    </location>
</feature>
<evidence type="ECO:0000256" key="7">
    <source>
        <dbReference type="PROSITE-ProRule" id="PRU00169"/>
    </source>
</evidence>